<dbReference type="InterPro" id="IPR012373">
    <property type="entry name" value="Ferrdict_sens_TM"/>
</dbReference>
<dbReference type="Pfam" id="PF04773">
    <property type="entry name" value="FecR"/>
    <property type="match status" value="1"/>
</dbReference>
<comment type="caution">
    <text evidence="4">The sequence shown here is derived from an EMBL/GenBank/DDBJ whole genome shotgun (WGS) entry which is preliminary data.</text>
</comment>
<gene>
    <name evidence="4" type="ORF">EAJ06_22985</name>
</gene>
<dbReference type="OrthoDB" id="653086at2"/>
<dbReference type="RefSeq" id="WP_044532757.1">
    <property type="nucleotide sequence ID" value="NZ_CDQQ01000160.1"/>
</dbReference>
<organism evidence="4 5">
    <name type="scientific">Bacteroides intestinalis</name>
    <dbReference type="NCBI Taxonomy" id="329854"/>
    <lineage>
        <taxon>Bacteria</taxon>
        <taxon>Pseudomonadati</taxon>
        <taxon>Bacteroidota</taxon>
        <taxon>Bacteroidia</taxon>
        <taxon>Bacteroidales</taxon>
        <taxon>Bacteroidaceae</taxon>
        <taxon>Bacteroides</taxon>
    </lineage>
</organism>
<feature type="transmembrane region" description="Helical" evidence="1">
    <location>
        <begin position="64"/>
        <end position="88"/>
    </location>
</feature>
<keyword evidence="1" id="KW-1133">Transmembrane helix</keyword>
<evidence type="ECO:0000313" key="5">
    <source>
        <dbReference type="Proteomes" id="UP000291191"/>
    </source>
</evidence>
<evidence type="ECO:0000259" key="3">
    <source>
        <dbReference type="Pfam" id="PF16344"/>
    </source>
</evidence>
<feature type="domain" description="FecR protein" evidence="2">
    <location>
        <begin position="100"/>
        <end position="194"/>
    </location>
</feature>
<protein>
    <submittedName>
        <fullName evidence="4">DUF4974 domain-containing protein</fullName>
    </submittedName>
</protein>
<dbReference type="Gene3D" id="3.55.50.30">
    <property type="match status" value="1"/>
</dbReference>
<evidence type="ECO:0000259" key="2">
    <source>
        <dbReference type="Pfam" id="PF04773"/>
    </source>
</evidence>
<keyword evidence="5" id="KW-1185">Reference proteome</keyword>
<dbReference type="Proteomes" id="UP000291191">
    <property type="component" value="Unassembled WGS sequence"/>
</dbReference>
<evidence type="ECO:0000313" key="4">
    <source>
        <dbReference type="EMBL" id="RYT73743.1"/>
    </source>
</evidence>
<dbReference type="Gene3D" id="2.60.120.1440">
    <property type="match status" value="1"/>
</dbReference>
<dbReference type="PANTHER" id="PTHR30273:SF2">
    <property type="entry name" value="PROTEIN FECR"/>
    <property type="match status" value="1"/>
</dbReference>
<dbReference type="PIRSF" id="PIRSF018266">
    <property type="entry name" value="FecR"/>
    <property type="match status" value="1"/>
</dbReference>
<accession>A0A3E4KV92</accession>
<evidence type="ECO:0000256" key="1">
    <source>
        <dbReference type="SAM" id="Phobius"/>
    </source>
</evidence>
<feature type="domain" description="Protein FecR C-terminal" evidence="3">
    <location>
        <begin position="238"/>
        <end position="307"/>
    </location>
</feature>
<keyword evidence="1" id="KW-0472">Membrane</keyword>
<dbReference type="FunFam" id="2.60.120.1440:FF:000001">
    <property type="entry name" value="Putative anti-sigma factor"/>
    <property type="match status" value="1"/>
</dbReference>
<sequence length="308" mass="35170">MEQELLHKMFRGEATDQELAAIRQWVNADQANRKDFFRERTFYDALQLSKKATANKPSARKTFIWSWSQTVAAAAVILICVLAGPALWSHFATDEMFFNTIKVPTGQRVEMTLSDGTHIWLNARSELTYPTSFNSKKREVRLKGEAFFNVTKQGNKKFIVNTGRCEVEVLGTQFNVESYEDDEFSTALMQGSVKVTDSENPDQVVTLTPNNSATLCDGQLKVSPISNFDAYSWKEGIITFRNTSFKDLMRKMEKNYGIRIIINNPKLDHYSCSGKFRISDTIETVLKALQQDAKFSFEYKNNDTIIIQ</sequence>
<keyword evidence="1" id="KW-0812">Transmembrane</keyword>
<dbReference type="InterPro" id="IPR006860">
    <property type="entry name" value="FecR"/>
</dbReference>
<dbReference type="AlphaFoldDB" id="A0A3E4KV92"/>
<dbReference type="PANTHER" id="PTHR30273">
    <property type="entry name" value="PERIPLASMIC SIGNAL SENSOR AND SIGMA FACTOR ACTIVATOR FECR-RELATED"/>
    <property type="match status" value="1"/>
</dbReference>
<dbReference type="Pfam" id="PF16344">
    <property type="entry name" value="FecR_C"/>
    <property type="match status" value="1"/>
</dbReference>
<proteinExistence type="predicted"/>
<dbReference type="EMBL" id="RCXO01000050">
    <property type="protein sequence ID" value="RYT73743.1"/>
    <property type="molecule type" value="Genomic_DNA"/>
</dbReference>
<dbReference type="InterPro" id="IPR032508">
    <property type="entry name" value="FecR_C"/>
</dbReference>
<name>A0A3E4KV92_9BACE</name>
<dbReference type="GO" id="GO:0016989">
    <property type="term" value="F:sigma factor antagonist activity"/>
    <property type="evidence" value="ECO:0007669"/>
    <property type="project" value="TreeGrafter"/>
</dbReference>
<reference evidence="4 5" key="1">
    <citation type="journal article" date="2019" name="Science, e1252229">
        <title>Invertible promoters mediate bacterial phase variation, antibiotic resistance, and host adaptation in the gut.</title>
        <authorList>
            <person name="Jiang X."/>
            <person name="Hall A.B."/>
            <person name="Arthur T.D."/>
            <person name="Plichta D.R."/>
            <person name="Covington C.T."/>
            <person name="Poyet M."/>
            <person name="Crothers J."/>
            <person name="Moses P.L."/>
            <person name="Tolonen A.C."/>
            <person name="Vlamakis H."/>
            <person name="Alm E.J."/>
            <person name="Xavier R.J."/>
        </authorList>
    </citation>
    <scope>NUCLEOTIDE SEQUENCE [LARGE SCALE GENOMIC DNA]</scope>
    <source>
        <strain evidence="5">bf_0095</strain>
    </source>
</reference>